<accession>A0A517YP35</accession>
<evidence type="ECO:0000313" key="2">
    <source>
        <dbReference type="Proteomes" id="UP000317369"/>
    </source>
</evidence>
<keyword evidence="2" id="KW-1185">Reference proteome</keyword>
<dbReference type="PROSITE" id="PS51257">
    <property type="entry name" value="PROKAR_LIPOPROTEIN"/>
    <property type="match status" value="1"/>
</dbReference>
<dbReference type="Proteomes" id="UP000317369">
    <property type="component" value="Chromosome"/>
</dbReference>
<dbReference type="KEGG" id="pcor:KS4_00080"/>
<dbReference type="AlphaFoldDB" id="A0A517YP35"/>
<proteinExistence type="predicted"/>
<gene>
    <name evidence="1" type="ORF">KS4_00080</name>
</gene>
<sequence length="228" mass="26507">MRSSIFVFMIVLIGATGCAKQYRYSIHENDLHHEIVTGVETFSRLEVRTEAYPWTWHTYVTGCYWLIDGIGDIDVFRVAKRCDWYILERGLLEALGKKVEPRVDPWPLDYSIEYHRRLTIVSYDPVVVIVSEQKDLPVLDEWAAIFYWPNKARVGNKCIDVGYGFAYGSRIRYWGGDVFWFSPDLDSGLRRLYFDEESVAAIGVDWGKLKITKGKEFLTVEGLNREDL</sequence>
<reference evidence="1 2" key="1">
    <citation type="submission" date="2019-02" db="EMBL/GenBank/DDBJ databases">
        <title>Deep-cultivation of Planctomycetes and their phenomic and genomic characterization uncovers novel biology.</title>
        <authorList>
            <person name="Wiegand S."/>
            <person name="Jogler M."/>
            <person name="Boedeker C."/>
            <person name="Pinto D."/>
            <person name="Vollmers J."/>
            <person name="Rivas-Marin E."/>
            <person name="Kohn T."/>
            <person name="Peeters S.H."/>
            <person name="Heuer A."/>
            <person name="Rast P."/>
            <person name="Oberbeckmann S."/>
            <person name="Bunk B."/>
            <person name="Jeske O."/>
            <person name="Meyerdierks A."/>
            <person name="Storesund J.E."/>
            <person name="Kallscheuer N."/>
            <person name="Luecker S."/>
            <person name="Lage O.M."/>
            <person name="Pohl T."/>
            <person name="Merkel B.J."/>
            <person name="Hornburger P."/>
            <person name="Mueller R.-W."/>
            <person name="Bruemmer F."/>
            <person name="Labrenz M."/>
            <person name="Spormann A.M."/>
            <person name="Op den Camp H."/>
            <person name="Overmann J."/>
            <person name="Amann R."/>
            <person name="Jetten M.S.M."/>
            <person name="Mascher T."/>
            <person name="Medema M.H."/>
            <person name="Devos D.P."/>
            <person name="Kaster A.-K."/>
            <person name="Ovreas L."/>
            <person name="Rohde M."/>
            <person name="Galperin M.Y."/>
            <person name="Jogler C."/>
        </authorList>
    </citation>
    <scope>NUCLEOTIDE SEQUENCE [LARGE SCALE GENOMIC DNA]</scope>
    <source>
        <strain evidence="1 2">KS4</strain>
    </source>
</reference>
<protein>
    <submittedName>
        <fullName evidence="1">Uncharacterized protein</fullName>
    </submittedName>
</protein>
<name>A0A517YP35_9BACT</name>
<organism evidence="1 2">
    <name type="scientific">Poriferisphaera corsica</name>
    <dbReference type="NCBI Taxonomy" id="2528020"/>
    <lineage>
        <taxon>Bacteria</taxon>
        <taxon>Pseudomonadati</taxon>
        <taxon>Planctomycetota</taxon>
        <taxon>Phycisphaerae</taxon>
        <taxon>Phycisphaerales</taxon>
        <taxon>Phycisphaeraceae</taxon>
        <taxon>Poriferisphaera</taxon>
    </lineage>
</organism>
<dbReference type="EMBL" id="CP036425">
    <property type="protein sequence ID" value="QDU31980.1"/>
    <property type="molecule type" value="Genomic_DNA"/>
</dbReference>
<evidence type="ECO:0000313" key="1">
    <source>
        <dbReference type="EMBL" id="QDU31980.1"/>
    </source>
</evidence>
<dbReference type="RefSeq" id="WP_145072785.1">
    <property type="nucleotide sequence ID" value="NZ_CP036425.1"/>
</dbReference>